<dbReference type="Gene3D" id="2.70.70.10">
    <property type="entry name" value="Glucose Permease (Domain IIA)"/>
    <property type="match status" value="1"/>
</dbReference>
<dbReference type="Proteomes" id="UP000252081">
    <property type="component" value="Unassembled WGS sequence"/>
</dbReference>
<dbReference type="PANTHER" id="PTHR21666">
    <property type="entry name" value="PEPTIDASE-RELATED"/>
    <property type="match status" value="1"/>
</dbReference>
<dbReference type="SUPFAM" id="SSF51261">
    <property type="entry name" value="Duplicated hybrid motif"/>
    <property type="match status" value="1"/>
</dbReference>
<dbReference type="PANTHER" id="PTHR21666:SF289">
    <property type="entry name" value="L-ALA--D-GLU ENDOPEPTIDASE"/>
    <property type="match status" value="1"/>
</dbReference>
<dbReference type="InterPro" id="IPR011055">
    <property type="entry name" value="Dup_hybrid_motif"/>
</dbReference>
<dbReference type="Pfam" id="PF01551">
    <property type="entry name" value="Peptidase_M23"/>
    <property type="match status" value="1"/>
</dbReference>
<keyword evidence="1" id="KW-0732">Signal</keyword>
<dbReference type="GO" id="GO:0004222">
    <property type="term" value="F:metalloendopeptidase activity"/>
    <property type="evidence" value="ECO:0007669"/>
    <property type="project" value="TreeGrafter"/>
</dbReference>
<dbReference type="InterPro" id="IPR016047">
    <property type="entry name" value="M23ase_b-sheet_dom"/>
</dbReference>
<sequence>MILEIIRRKYSVATLCASPGKLRLWLLSLLEVVLLFSAVAHAQSFDKLRLSLPLREFKINSGFGNRTHPVSGKKNSFHSGVDLHARSDSVFSILPGKVVRVSFNPLIGNYILIIHGGFTSVYGHLSKFMVVEGDFVGSGSAIGISGNTGRSTGEHLHFGLKHNGKFIDPLRFLYLFANLEERALLTVLSD</sequence>
<accession>A0A366L756</accession>
<dbReference type="EMBL" id="QNQU01000005">
    <property type="protein sequence ID" value="RBQ08972.1"/>
    <property type="molecule type" value="Genomic_DNA"/>
</dbReference>
<keyword evidence="4" id="KW-1185">Reference proteome</keyword>
<organism evidence="3 4">
    <name type="scientific">Pedobacter miscanthi</name>
    <dbReference type="NCBI Taxonomy" id="2259170"/>
    <lineage>
        <taxon>Bacteria</taxon>
        <taxon>Pseudomonadati</taxon>
        <taxon>Bacteroidota</taxon>
        <taxon>Sphingobacteriia</taxon>
        <taxon>Sphingobacteriales</taxon>
        <taxon>Sphingobacteriaceae</taxon>
        <taxon>Pedobacter</taxon>
    </lineage>
</organism>
<comment type="caution">
    <text evidence="3">The sequence shown here is derived from an EMBL/GenBank/DDBJ whole genome shotgun (WGS) entry which is preliminary data.</text>
</comment>
<dbReference type="AlphaFoldDB" id="A0A366L756"/>
<evidence type="ECO:0000259" key="2">
    <source>
        <dbReference type="Pfam" id="PF01551"/>
    </source>
</evidence>
<gene>
    <name evidence="3" type="ORF">DRW42_07120</name>
</gene>
<dbReference type="CDD" id="cd12797">
    <property type="entry name" value="M23_peptidase"/>
    <property type="match status" value="1"/>
</dbReference>
<evidence type="ECO:0000313" key="4">
    <source>
        <dbReference type="Proteomes" id="UP000252081"/>
    </source>
</evidence>
<feature type="domain" description="M23ase beta-sheet core" evidence="2">
    <location>
        <begin position="77"/>
        <end position="169"/>
    </location>
</feature>
<reference evidence="3 4" key="1">
    <citation type="submission" date="2018-07" db="EMBL/GenBank/DDBJ databases">
        <title>A draft genome of a endophytic bacteria, a new species of Pedobacter.</title>
        <authorList>
            <person name="Zhang Z.D."/>
            <person name="Chen Z.J."/>
        </authorList>
    </citation>
    <scope>NUCLEOTIDE SEQUENCE [LARGE SCALE GENOMIC DNA]</scope>
    <source>
        <strain evidence="3 4">RS10</strain>
    </source>
</reference>
<proteinExistence type="predicted"/>
<name>A0A366L756_9SPHI</name>
<evidence type="ECO:0000256" key="1">
    <source>
        <dbReference type="ARBA" id="ARBA00022729"/>
    </source>
</evidence>
<protein>
    <submittedName>
        <fullName evidence="3">M23 family peptidase</fullName>
    </submittedName>
</protein>
<evidence type="ECO:0000313" key="3">
    <source>
        <dbReference type="EMBL" id="RBQ08972.1"/>
    </source>
</evidence>
<dbReference type="InterPro" id="IPR050570">
    <property type="entry name" value="Cell_wall_metabolism_enzyme"/>
</dbReference>